<reference evidence="1 2" key="1">
    <citation type="journal article" date="2016" name="Sci. Rep.">
        <title>Metabolic traits of an uncultured archaeal lineage -MSBL1- from brine pools of the Red Sea.</title>
        <authorList>
            <person name="Mwirichia R."/>
            <person name="Alam I."/>
            <person name="Rashid M."/>
            <person name="Vinu M."/>
            <person name="Ba-Alawi W."/>
            <person name="Anthony Kamau A."/>
            <person name="Kamanda Ngugi D."/>
            <person name="Goker M."/>
            <person name="Klenk H.P."/>
            <person name="Bajic V."/>
            <person name="Stingl U."/>
        </authorList>
    </citation>
    <scope>NUCLEOTIDE SEQUENCE [LARGE SCALE GENOMIC DNA]</scope>
    <source>
        <strain evidence="1">SCGC-AAA259O05</strain>
    </source>
</reference>
<gene>
    <name evidence="1" type="ORF">AKJ41_06450</name>
</gene>
<name>A0A133UWN3_9EURY</name>
<dbReference type="EMBL" id="LHXV01000142">
    <property type="protein sequence ID" value="KXA98596.1"/>
    <property type="molecule type" value="Genomic_DNA"/>
</dbReference>
<keyword evidence="2" id="KW-1185">Reference proteome</keyword>
<proteinExistence type="predicted"/>
<dbReference type="Proteomes" id="UP000070344">
    <property type="component" value="Unassembled WGS sequence"/>
</dbReference>
<accession>A0A133UWN3</accession>
<sequence>MVDLVLKQNNGHTLYEFKTELRDIGKTIRQVKNQAEYYPKDKEVEVSSSNLVLYNKRKNREILSKNKNLFEDIEVILYVPTLQLSGRAFSDRGEFHLESFFRKLGFIKSYNVPSEKNYFFGTDFYSDRGTLEKGEKFVSSPSEL</sequence>
<evidence type="ECO:0000313" key="1">
    <source>
        <dbReference type="EMBL" id="KXA98596.1"/>
    </source>
</evidence>
<protein>
    <submittedName>
        <fullName evidence="1">Uncharacterized protein</fullName>
    </submittedName>
</protein>
<organism evidence="1 2">
    <name type="scientific">candidate division MSBL1 archaeon SCGC-AAA259O05</name>
    <dbReference type="NCBI Taxonomy" id="1698271"/>
    <lineage>
        <taxon>Archaea</taxon>
        <taxon>Methanobacteriati</taxon>
        <taxon>Methanobacteriota</taxon>
        <taxon>candidate division MSBL1</taxon>
    </lineage>
</organism>
<dbReference type="AlphaFoldDB" id="A0A133UWN3"/>
<comment type="caution">
    <text evidence="1">The sequence shown here is derived from an EMBL/GenBank/DDBJ whole genome shotgun (WGS) entry which is preliminary data.</text>
</comment>
<evidence type="ECO:0000313" key="2">
    <source>
        <dbReference type="Proteomes" id="UP000070344"/>
    </source>
</evidence>